<comment type="function">
    <text evidence="2">Prevents the cell division inhibition by proteins MinC and MinD at internal division sites while permitting inhibition at polar sites. This ensures cell division at the proper site by restricting the formation of a division septum at the midpoint of the long axis of the cell.</text>
</comment>
<dbReference type="InterPro" id="IPR036707">
    <property type="entry name" value="MinE_sf"/>
</dbReference>
<dbReference type="GO" id="GO:0051301">
    <property type="term" value="P:cell division"/>
    <property type="evidence" value="ECO:0007669"/>
    <property type="project" value="UniProtKB-KW"/>
</dbReference>
<dbReference type="GO" id="GO:0032955">
    <property type="term" value="P:regulation of division septum assembly"/>
    <property type="evidence" value="ECO:0007669"/>
    <property type="project" value="InterPro"/>
</dbReference>
<dbReference type="InterPro" id="IPR005527">
    <property type="entry name" value="MinE"/>
</dbReference>
<evidence type="ECO:0000313" key="3">
    <source>
        <dbReference type="EMBL" id="SHJ90174.1"/>
    </source>
</evidence>
<organism evidence="3 4">
    <name type="scientific">Hespellia stercorisuis DSM 15480</name>
    <dbReference type="NCBI Taxonomy" id="1121950"/>
    <lineage>
        <taxon>Bacteria</taxon>
        <taxon>Bacillati</taxon>
        <taxon>Bacillota</taxon>
        <taxon>Clostridia</taxon>
        <taxon>Lachnospirales</taxon>
        <taxon>Lachnospiraceae</taxon>
        <taxon>Hespellia</taxon>
    </lineage>
</organism>
<dbReference type="RefSeq" id="WP_073108466.1">
    <property type="nucleotide sequence ID" value="NZ_FQZY01000021.1"/>
</dbReference>
<dbReference type="EMBL" id="FQZY01000021">
    <property type="protein sequence ID" value="SHJ90174.1"/>
    <property type="molecule type" value="Genomic_DNA"/>
</dbReference>
<comment type="similarity">
    <text evidence="1">Belongs to the MinE family.</text>
</comment>
<dbReference type="Pfam" id="PF03776">
    <property type="entry name" value="MinE"/>
    <property type="match status" value="1"/>
</dbReference>
<keyword evidence="4" id="KW-1185">Reference proteome</keyword>
<name>A0A1M6N391_9FIRM</name>
<dbReference type="Proteomes" id="UP000184301">
    <property type="component" value="Unassembled WGS sequence"/>
</dbReference>
<evidence type="ECO:0000256" key="1">
    <source>
        <dbReference type="ARBA" id="ARBA00008168"/>
    </source>
</evidence>
<keyword evidence="3" id="KW-0131">Cell cycle</keyword>
<proteinExistence type="inferred from homology"/>
<gene>
    <name evidence="3" type="ORF">SAMN02745243_01695</name>
</gene>
<evidence type="ECO:0000313" key="4">
    <source>
        <dbReference type="Proteomes" id="UP000184301"/>
    </source>
</evidence>
<accession>A0A1M6N391</accession>
<sequence length="72" mass="8293">MSVPSVSIAKDRLKVLITADRMQCAPDMIDKLTKDMYLTLSKYVEVKPEIFQIHVTHSDIHIRYSEITGEKN</sequence>
<dbReference type="AlphaFoldDB" id="A0A1M6N391"/>
<protein>
    <submittedName>
        <fullName evidence="3">Cell division topological specificity factor</fullName>
    </submittedName>
</protein>
<keyword evidence="3" id="KW-0132">Cell division</keyword>
<dbReference type="STRING" id="1121950.SAMN02745243_01695"/>
<evidence type="ECO:0000256" key="2">
    <source>
        <dbReference type="ARBA" id="ARBA00025265"/>
    </source>
</evidence>
<dbReference type="SUPFAM" id="SSF55229">
    <property type="entry name" value="Cell division protein MinE topological specificity domain"/>
    <property type="match status" value="1"/>
</dbReference>
<reference evidence="3 4" key="1">
    <citation type="submission" date="2016-11" db="EMBL/GenBank/DDBJ databases">
        <authorList>
            <person name="Jaros S."/>
            <person name="Januszkiewicz K."/>
            <person name="Wedrychowicz H."/>
        </authorList>
    </citation>
    <scope>NUCLEOTIDE SEQUENCE [LARGE SCALE GENOMIC DNA]</scope>
    <source>
        <strain evidence="3 4">DSM 15480</strain>
    </source>
</reference>
<dbReference type="Gene3D" id="3.30.1070.10">
    <property type="entry name" value="Cell division topological specificity factor MinE"/>
    <property type="match status" value="1"/>
</dbReference>
<dbReference type="OrthoDB" id="1923340at2"/>